<gene>
    <name evidence="2" type="ORF">GCM10014713_10910</name>
</gene>
<feature type="domain" description="Glyoxalase-like" evidence="1">
    <location>
        <begin position="8"/>
        <end position="120"/>
    </location>
</feature>
<keyword evidence="3" id="KW-1185">Reference proteome</keyword>
<organism evidence="2 3">
    <name type="scientific">Streptomyces purpureus</name>
    <dbReference type="NCBI Taxonomy" id="1951"/>
    <lineage>
        <taxon>Bacteria</taxon>
        <taxon>Bacillati</taxon>
        <taxon>Actinomycetota</taxon>
        <taxon>Actinomycetes</taxon>
        <taxon>Kitasatosporales</taxon>
        <taxon>Streptomycetaceae</taxon>
        <taxon>Streptomyces</taxon>
    </lineage>
</organism>
<name>A0A918GZ26_9ACTN</name>
<dbReference type="InterPro" id="IPR041581">
    <property type="entry name" value="Glyoxalase_6"/>
</dbReference>
<feature type="domain" description="Glyoxalase-like" evidence="1">
    <location>
        <begin position="135"/>
        <end position="243"/>
    </location>
</feature>
<reference evidence="2" key="2">
    <citation type="submission" date="2020-09" db="EMBL/GenBank/DDBJ databases">
        <authorList>
            <person name="Sun Q."/>
            <person name="Ohkuma M."/>
        </authorList>
    </citation>
    <scope>NUCLEOTIDE SEQUENCE</scope>
    <source>
        <strain evidence="2">JCM 3172</strain>
    </source>
</reference>
<dbReference type="Gene3D" id="3.10.180.10">
    <property type="entry name" value="2,3-Dihydroxybiphenyl 1,2-Dioxygenase, domain 1"/>
    <property type="match status" value="2"/>
</dbReference>
<dbReference type="AlphaFoldDB" id="A0A918GZ26"/>
<reference evidence="2" key="1">
    <citation type="journal article" date="2014" name="Int. J. Syst. Evol. Microbiol.">
        <title>Complete genome sequence of Corynebacterium casei LMG S-19264T (=DSM 44701T), isolated from a smear-ripened cheese.</title>
        <authorList>
            <consortium name="US DOE Joint Genome Institute (JGI-PGF)"/>
            <person name="Walter F."/>
            <person name="Albersmeier A."/>
            <person name="Kalinowski J."/>
            <person name="Ruckert C."/>
        </authorList>
    </citation>
    <scope>NUCLEOTIDE SEQUENCE</scope>
    <source>
        <strain evidence="2">JCM 3172</strain>
    </source>
</reference>
<evidence type="ECO:0000313" key="2">
    <source>
        <dbReference type="EMBL" id="GGT19696.1"/>
    </source>
</evidence>
<evidence type="ECO:0000259" key="1">
    <source>
        <dbReference type="Pfam" id="PF18029"/>
    </source>
</evidence>
<dbReference type="Proteomes" id="UP000619486">
    <property type="component" value="Unassembled WGS sequence"/>
</dbReference>
<dbReference type="RefSeq" id="WP_189200161.1">
    <property type="nucleotide sequence ID" value="NZ_BMQQ01000002.1"/>
</dbReference>
<dbReference type="PANTHER" id="PTHR35908:SF1">
    <property type="entry name" value="CONSERVED PROTEIN"/>
    <property type="match status" value="1"/>
</dbReference>
<dbReference type="Pfam" id="PF18029">
    <property type="entry name" value="Glyoxalase_6"/>
    <property type="match status" value="2"/>
</dbReference>
<dbReference type="EMBL" id="BMQQ01000002">
    <property type="protein sequence ID" value="GGT19696.1"/>
    <property type="molecule type" value="Genomic_DNA"/>
</dbReference>
<accession>A0A918GZ26</accession>
<comment type="caution">
    <text evidence="2">The sequence shown here is derived from an EMBL/GenBank/DDBJ whole genome shotgun (WGS) entry which is preliminary data.</text>
</comment>
<dbReference type="InterPro" id="IPR029068">
    <property type="entry name" value="Glyas_Bleomycin-R_OHBP_Dase"/>
</dbReference>
<evidence type="ECO:0000313" key="3">
    <source>
        <dbReference type="Proteomes" id="UP000619486"/>
    </source>
</evidence>
<protein>
    <recommendedName>
        <fullName evidence="1">Glyoxalase-like domain-containing protein</fullName>
    </recommendedName>
</protein>
<dbReference type="PANTHER" id="PTHR35908">
    <property type="entry name" value="HYPOTHETICAL FUSION PROTEIN"/>
    <property type="match status" value="1"/>
</dbReference>
<sequence length="247" mass="26493">MALRPAHVNIKALDPSAVGRFWAAALGWTAYSPGVTTYIGPEGGLVWPDPVVLGIDVVPVPALKSTAKNRVHLDLATTSADHQAELVARLRAHGATPADVGQGDVPWTVLADPEGNEFCVREPREVYRDTGPIAAVVVDCADPRVMARFWGEAMDWTLHEVTGERAVLRSAKGVGPYLEFLRTPGAKTAPDRVHLDLLPYPGDDKAAEVNRLRALGATDLDLGQGDVPWTCLTDPEDHELCVLAVSS</sequence>
<dbReference type="SUPFAM" id="SSF54593">
    <property type="entry name" value="Glyoxalase/Bleomycin resistance protein/Dihydroxybiphenyl dioxygenase"/>
    <property type="match status" value="2"/>
</dbReference>
<proteinExistence type="predicted"/>